<dbReference type="Proteomes" id="UP001154329">
    <property type="component" value="Chromosome 1"/>
</dbReference>
<evidence type="ECO:0000256" key="1">
    <source>
        <dbReference type="SAM" id="MobiDB-lite"/>
    </source>
</evidence>
<dbReference type="EMBL" id="OU899034">
    <property type="protein sequence ID" value="CAH1709972.1"/>
    <property type="molecule type" value="Genomic_DNA"/>
</dbReference>
<reference evidence="3" key="2">
    <citation type="submission" date="2022-10" db="EMBL/GenBank/DDBJ databases">
        <authorList>
            <consortium name="ENA_rothamsted_submissions"/>
            <consortium name="culmorum"/>
            <person name="King R."/>
        </authorList>
    </citation>
    <scope>NUCLEOTIDE SEQUENCE</scope>
</reference>
<keyword evidence="2" id="KW-1133">Transmembrane helix</keyword>
<feature type="region of interest" description="Disordered" evidence="1">
    <location>
        <begin position="38"/>
        <end position="59"/>
    </location>
</feature>
<evidence type="ECO:0000313" key="4">
    <source>
        <dbReference type="Proteomes" id="UP001154329"/>
    </source>
</evidence>
<feature type="region of interest" description="Disordered" evidence="1">
    <location>
        <begin position="1"/>
        <end position="26"/>
    </location>
</feature>
<proteinExistence type="predicted"/>
<organism evidence="3 4">
    <name type="scientific">Aphis gossypii</name>
    <name type="common">Cotton aphid</name>
    <dbReference type="NCBI Taxonomy" id="80765"/>
    <lineage>
        <taxon>Eukaryota</taxon>
        <taxon>Metazoa</taxon>
        <taxon>Ecdysozoa</taxon>
        <taxon>Arthropoda</taxon>
        <taxon>Hexapoda</taxon>
        <taxon>Insecta</taxon>
        <taxon>Pterygota</taxon>
        <taxon>Neoptera</taxon>
        <taxon>Paraneoptera</taxon>
        <taxon>Hemiptera</taxon>
        <taxon>Sternorrhyncha</taxon>
        <taxon>Aphidomorpha</taxon>
        <taxon>Aphidoidea</taxon>
        <taxon>Aphididae</taxon>
        <taxon>Aphidini</taxon>
        <taxon>Aphis</taxon>
        <taxon>Aphis</taxon>
    </lineage>
</organism>
<feature type="compositionally biased region" description="Basic residues" evidence="1">
    <location>
        <begin position="1"/>
        <end position="14"/>
    </location>
</feature>
<feature type="transmembrane region" description="Helical" evidence="2">
    <location>
        <begin position="147"/>
        <end position="168"/>
    </location>
</feature>
<name>A0A9P0IKZ5_APHGO</name>
<protein>
    <submittedName>
        <fullName evidence="3">Uncharacterized protein</fullName>
    </submittedName>
</protein>
<keyword evidence="2" id="KW-0812">Transmembrane</keyword>
<sequence length="212" mass="24849">MHRRRSCTRTHTHKNTRERTHTSVRRRTVVKHAIVQRRRSVASGSARPPRHGFGWRPPPLRRDRRRGAAYIVHVVHFILRSSVAQRPTVGGRDDDARRYANGKQSVRCLRARRVLACRRRIAVRVQCSLAVHYDRVAQAVRVRCSSLSFIFFFIFFLFTQHNVIIVHYSTAVHHCHHAHTTYITHVVSFRCSKTVPEVFLTWTHGFCRSQIM</sequence>
<evidence type="ECO:0000256" key="2">
    <source>
        <dbReference type="SAM" id="Phobius"/>
    </source>
</evidence>
<accession>A0A9P0IKZ5</accession>
<gene>
    <name evidence="3" type="ORF">APHIGO_LOCUS1009</name>
</gene>
<reference evidence="3" key="1">
    <citation type="submission" date="2022-02" db="EMBL/GenBank/DDBJ databases">
        <authorList>
            <person name="King R."/>
        </authorList>
    </citation>
    <scope>NUCLEOTIDE SEQUENCE</scope>
</reference>
<keyword evidence="2" id="KW-0472">Membrane</keyword>
<dbReference type="AlphaFoldDB" id="A0A9P0IKZ5"/>
<evidence type="ECO:0000313" key="3">
    <source>
        <dbReference type="EMBL" id="CAH1709972.1"/>
    </source>
</evidence>
<keyword evidence="4" id="KW-1185">Reference proteome</keyword>